<organism evidence="1 2">
    <name type="scientific">Halosimplex rubrum</name>
    <dbReference type="NCBI Taxonomy" id="869889"/>
    <lineage>
        <taxon>Archaea</taxon>
        <taxon>Methanobacteriati</taxon>
        <taxon>Methanobacteriota</taxon>
        <taxon>Stenosarchaea group</taxon>
        <taxon>Halobacteria</taxon>
        <taxon>Halobacteriales</taxon>
        <taxon>Haloarculaceae</taxon>
        <taxon>Halosimplex</taxon>
    </lineage>
</organism>
<reference evidence="1 2" key="1">
    <citation type="submission" date="2020-07" db="EMBL/GenBank/DDBJ databases">
        <title>Halosimplex pelagicum sp. nov. and Halosimplex rubrum sp. nov., isolated from salted brown alga Laminaria, and emended description of the genus Halosimplex.</title>
        <authorList>
            <person name="Cui H."/>
        </authorList>
    </citation>
    <scope>NUCLEOTIDE SEQUENCE [LARGE SCALE GENOMIC DNA]</scope>
    <source>
        <strain evidence="1 2">R27</strain>
    </source>
</reference>
<evidence type="ECO:0000313" key="2">
    <source>
        <dbReference type="Proteomes" id="UP000509667"/>
    </source>
</evidence>
<name>A0A7D5P1F4_9EURY</name>
<dbReference type="KEGG" id="hrr:HZS55_15695"/>
<evidence type="ECO:0000313" key="1">
    <source>
        <dbReference type="EMBL" id="QLH78643.1"/>
    </source>
</evidence>
<keyword evidence="2" id="KW-1185">Reference proteome</keyword>
<accession>A0A7D5P1F4</accession>
<dbReference type="EMBL" id="CP058910">
    <property type="protein sequence ID" value="QLH78643.1"/>
    <property type="molecule type" value="Genomic_DNA"/>
</dbReference>
<dbReference type="Proteomes" id="UP000509667">
    <property type="component" value="Chromosome"/>
</dbReference>
<sequence>MSDLDVPEKFEGGDWPFEAKRYVLAEANTAADLRDEIDAMAGLPADEYPDNGAGRFTKDQLAAIVMALGGPRGADVEAEA</sequence>
<dbReference type="RefSeq" id="WP_179908522.1">
    <property type="nucleotide sequence ID" value="NZ_CP058910.1"/>
</dbReference>
<protein>
    <submittedName>
        <fullName evidence="1">Uncharacterized protein</fullName>
    </submittedName>
</protein>
<dbReference type="GeneID" id="56079336"/>
<dbReference type="OrthoDB" id="350338at2157"/>
<gene>
    <name evidence="1" type="ORF">HZS55_15695</name>
</gene>
<proteinExistence type="predicted"/>
<dbReference type="AlphaFoldDB" id="A0A7D5P1F4"/>